<evidence type="ECO:0000259" key="2">
    <source>
        <dbReference type="PROSITE" id="PS51740"/>
    </source>
</evidence>
<dbReference type="Pfam" id="PF04014">
    <property type="entry name" value="MazE_antitoxin"/>
    <property type="match status" value="1"/>
</dbReference>
<name>A0A2H0N2A6_9BACT</name>
<dbReference type="Proteomes" id="UP000229782">
    <property type="component" value="Unassembled WGS sequence"/>
</dbReference>
<accession>A0A2H0N2A6</accession>
<sequence length="87" mass="9572">MAYTGTITSKRQLTIPAKLFKQLGLVTGEKVSIRKKDGLIVIELKRSVIEQDAGSLAHLVPPALRGVAFKKVRALARDAALKEKYKK</sequence>
<dbReference type="SMART" id="SM00966">
    <property type="entry name" value="SpoVT_AbrB"/>
    <property type="match status" value="1"/>
</dbReference>
<dbReference type="SUPFAM" id="SSF89447">
    <property type="entry name" value="AbrB/MazE/MraZ-like"/>
    <property type="match status" value="1"/>
</dbReference>
<proteinExistence type="predicted"/>
<evidence type="ECO:0000256" key="1">
    <source>
        <dbReference type="PROSITE-ProRule" id="PRU01076"/>
    </source>
</evidence>
<dbReference type="NCBIfam" id="TIGR01439">
    <property type="entry name" value="lp_hng_hel_AbrB"/>
    <property type="match status" value="1"/>
</dbReference>
<dbReference type="EMBL" id="PCWM01000059">
    <property type="protein sequence ID" value="PIR03011.1"/>
    <property type="molecule type" value="Genomic_DNA"/>
</dbReference>
<dbReference type="GO" id="GO:0003677">
    <property type="term" value="F:DNA binding"/>
    <property type="evidence" value="ECO:0007669"/>
    <property type="project" value="UniProtKB-UniRule"/>
</dbReference>
<evidence type="ECO:0000313" key="3">
    <source>
        <dbReference type="EMBL" id="PIR03011.1"/>
    </source>
</evidence>
<evidence type="ECO:0000313" key="4">
    <source>
        <dbReference type="Proteomes" id="UP000229782"/>
    </source>
</evidence>
<dbReference type="AlphaFoldDB" id="A0A2H0N2A6"/>
<keyword evidence="1" id="KW-0238">DNA-binding</keyword>
<dbReference type="PROSITE" id="PS51740">
    <property type="entry name" value="SPOVT_ABRB"/>
    <property type="match status" value="1"/>
</dbReference>
<dbReference type="Gene3D" id="2.10.260.10">
    <property type="match status" value="1"/>
</dbReference>
<organism evidence="3 4">
    <name type="scientific">Candidatus Magasanikbacteria bacterium CG11_big_fil_rev_8_21_14_0_20_43_7</name>
    <dbReference type="NCBI Taxonomy" id="1974654"/>
    <lineage>
        <taxon>Bacteria</taxon>
        <taxon>Candidatus Magasanikiibacteriota</taxon>
    </lineage>
</organism>
<dbReference type="InterPro" id="IPR007159">
    <property type="entry name" value="SpoVT-AbrB_dom"/>
</dbReference>
<gene>
    <name evidence="3" type="ORF">COV60_02535</name>
</gene>
<dbReference type="InterPro" id="IPR037914">
    <property type="entry name" value="SpoVT-AbrB_sf"/>
</dbReference>
<feature type="domain" description="SpoVT-AbrB" evidence="2">
    <location>
        <begin position="2"/>
        <end position="47"/>
    </location>
</feature>
<protein>
    <recommendedName>
        <fullName evidence="2">SpoVT-AbrB domain-containing protein</fullName>
    </recommendedName>
</protein>
<reference evidence="3 4" key="1">
    <citation type="submission" date="2017-09" db="EMBL/GenBank/DDBJ databases">
        <title>Depth-based differentiation of microbial function through sediment-hosted aquifers and enrichment of novel symbionts in the deep terrestrial subsurface.</title>
        <authorList>
            <person name="Probst A.J."/>
            <person name="Ladd B."/>
            <person name="Jarett J.K."/>
            <person name="Geller-Mcgrath D.E."/>
            <person name="Sieber C.M."/>
            <person name="Emerson J.B."/>
            <person name="Anantharaman K."/>
            <person name="Thomas B.C."/>
            <person name="Malmstrom R."/>
            <person name="Stieglmeier M."/>
            <person name="Klingl A."/>
            <person name="Woyke T."/>
            <person name="Ryan C.M."/>
            <person name="Banfield J.F."/>
        </authorList>
    </citation>
    <scope>NUCLEOTIDE SEQUENCE [LARGE SCALE GENOMIC DNA]</scope>
    <source>
        <strain evidence="3">CG11_big_fil_rev_8_21_14_0_20_43_7</strain>
    </source>
</reference>
<comment type="caution">
    <text evidence="3">The sequence shown here is derived from an EMBL/GenBank/DDBJ whole genome shotgun (WGS) entry which is preliminary data.</text>
</comment>